<dbReference type="GO" id="GO:0051213">
    <property type="term" value="F:dioxygenase activity"/>
    <property type="evidence" value="ECO:0007669"/>
    <property type="project" value="UniProtKB-KW"/>
</dbReference>
<accession>A0A365YWY5</accession>
<proteinExistence type="predicted"/>
<keyword evidence="2" id="KW-1185">Reference proteome</keyword>
<dbReference type="EMBL" id="QEXL01000008">
    <property type="protein sequence ID" value="RBM07530.1"/>
    <property type="molecule type" value="Genomic_DNA"/>
</dbReference>
<organism evidence="1 2">
    <name type="scientific">Novacetimonas cocois</name>
    <dbReference type="NCBI Taxonomy" id="1747507"/>
    <lineage>
        <taxon>Bacteria</taxon>
        <taxon>Pseudomonadati</taxon>
        <taxon>Pseudomonadota</taxon>
        <taxon>Alphaproteobacteria</taxon>
        <taxon>Acetobacterales</taxon>
        <taxon>Acetobacteraceae</taxon>
        <taxon>Novacetimonas</taxon>
    </lineage>
</organism>
<evidence type="ECO:0000313" key="2">
    <source>
        <dbReference type="Proteomes" id="UP000252680"/>
    </source>
</evidence>
<dbReference type="OrthoDB" id="572228at2"/>
<sequence>MPDTSFPLRSPDEIASYHAHVYFSPATASHALALRAALGRRFSVRLGRVHEMPVGPHCASMFQVAFETSMFATLVPWLMLNRNGLSILVHPNTTHPRRDHIEDSLWLGAPIALLADRLPETQAHADMAGPANTTPDLPPAP</sequence>
<dbReference type="PANTHER" id="PTHR36423">
    <property type="entry name" value="AFR070WP"/>
    <property type="match status" value="1"/>
</dbReference>
<reference evidence="1 2" key="1">
    <citation type="submission" date="2018-05" db="EMBL/GenBank/DDBJ databases">
        <title>Komagataeibacter cocois sp. nov., for a novel cellulose- producing strain isolated from coconut milk.</title>
        <authorList>
            <person name="Liu L."/>
            <person name="Wang Y."/>
            <person name="Liu S."/>
            <person name="Bi J."/>
            <person name="Chen H."/>
            <person name="Deng J."/>
            <person name="Zhang C."/>
            <person name="Hu Q."/>
            <person name="Li C."/>
        </authorList>
    </citation>
    <scope>NUCLEOTIDE SEQUENCE [LARGE SCALE GENOMIC DNA]</scope>
    <source>
        <strain evidence="1 2">WE7</strain>
    </source>
</reference>
<dbReference type="Pfam" id="PF08883">
    <property type="entry name" value="DOPA_dioxygen"/>
    <property type="match status" value="1"/>
</dbReference>
<dbReference type="PANTHER" id="PTHR36423:SF2">
    <property type="entry name" value="AFR070WP"/>
    <property type="match status" value="1"/>
</dbReference>
<evidence type="ECO:0000313" key="1">
    <source>
        <dbReference type="EMBL" id="RBM07530.1"/>
    </source>
</evidence>
<comment type="caution">
    <text evidence="1">The sequence shown here is derived from an EMBL/GenBank/DDBJ whole genome shotgun (WGS) entry which is preliminary data.</text>
</comment>
<name>A0A365YWY5_9PROT</name>
<keyword evidence="1" id="KW-0223">Dioxygenase</keyword>
<keyword evidence="1" id="KW-0560">Oxidoreductase</keyword>
<dbReference type="SUPFAM" id="SSF143410">
    <property type="entry name" value="DOPA-like"/>
    <property type="match status" value="1"/>
</dbReference>
<protein>
    <submittedName>
        <fullName evidence="1">Aromatic ring-cleaving dioxygenase</fullName>
    </submittedName>
</protein>
<dbReference type="InterPro" id="IPR014980">
    <property type="entry name" value="DOPA_dioxygen"/>
</dbReference>
<dbReference type="Gene3D" id="3.30.70.1240">
    <property type="entry name" value="DOPA-like domains"/>
    <property type="match status" value="1"/>
</dbReference>
<dbReference type="Proteomes" id="UP000252680">
    <property type="component" value="Unassembled WGS sequence"/>
</dbReference>
<dbReference type="RefSeq" id="WP_113595812.1">
    <property type="nucleotide sequence ID" value="NZ_QEXL01000008.1"/>
</dbReference>
<dbReference type="AlphaFoldDB" id="A0A365YWY5"/>
<dbReference type="InterPro" id="IPR023389">
    <property type="entry name" value="DOPA-like_sf"/>
</dbReference>
<gene>
    <name evidence="1" type="ORF">NJLHNGOC_07450</name>
</gene>